<dbReference type="InParanoid" id="A0A5F8GL55"/>
<dbReference type="InterPro" id="IPR011004">
    <property type="entry name" value="Trimer_LpxA-like_sf"/>
</dbReference>
<reference evidence="3" key="1">
    <citation type="journal article" date="2007" name="Nature">
        <title>Genome of the marsupial Monodelphis domestica reveals innovation in non-coding sequences.</title>
        <authorList>
            <person name="Mikkelsen T.S."/>
            <person name="Wakefield M.J."/>
            <person name="Aken B."/>
            <person name="Amemiya C.T."/>
            <person name="Chang J.L."/>
            <person name="Duke S."/>
            <person name="Garber M."/>
            <person name="Gentles A.J."/>
            <person name="Goodstadt L."/>
            <person name="Heger A."/>
            <person name="Jurka J."/>
            <person name="Kamal M."/>
            <person name="Mauceli E."/>
            <person name="Searle S.M."/>
            <person name="Sharpe T."/>
            <person name="Baker M.L."/>
            <person name="Batzer M.A."/>
            <person name="Benos P.V."/>
            <person name="Belov K."/>
            <person name="Clamp M."/>
            <person name="Cook A."/>
            <person name="Cuff J."/>
            <person name="Das R."/>
            <person name="Davidow L."/>
            <person name="Deakin J.E."/>
            <person name="Fazzari M.J."/>
            <person name="Glass J.L."/>
            <person name="Grabherr M."/>
            <person name="Greally J.M."/>
            <person name="Gu W."/>
            <person name="Hore T.A."/>
            <person name="Huttley G.A."/>
            <person name="Kleber M."/>
            <person name="Jirtle R.L."/>
            <person name="Koina E."/>
            <person name="Lee J.T."/>
            <person name="Mahony S."/>
            <person name="Marra M.A."/>
            <person name="Miller R.D."/>
            <person name="Nicholls R.D."/>
            <person name="Oda M."/>
            <person name="Papenfuss A.T."/>
            <person name="Parra Z.E."/>
            <person name="Pollock D.D."/>
            <person name="Ray D.A."/>
            <person name="Schein J.E."/>
            <person name="Speed T.P."/>
            <person name="Thompson K."/>
            <person name="VandeBerg J.L."/>
            <person name="Wade C.M."/>
            <person name="Walker J.A."/>
            <person name="Waters P.D."/>
            <person name="Webber C."/>
            <person name="Weidman J.R."/>
            <person name="Xie X."/>
            <person name="Zody M.C."/>
            <person name="Baldwin J."/>
            <person name="Abdouelleil A."/>
            <person name="Abdulkadir J."/>
            <person name="Abebe A."/>
            <person name="Abera B."/>
            <person name="Abreu J."/>
            <person name="Acer S.C."/>
            <person name="Aftuck L."/>
            <person name="Alexander A."/>
            <person name="An P."/>
            <person name="Anderson E."/>
            <person name="Anderson S."/>
            <person name="Arachi H."/>
            <person name="Azer M."/>
            <person name="Bachantsang P."/>
            <person name="Barry A."/>
            <person name="Bayul T."/>
            <person name="Berlin A."/>
            <person name="Bessette D."/>
            <person name="Bloom T."/>
            <person name="Bloom T."/>
            <person name="Boguslavskiy L."/>
            <person name="Bonnet C."/>
            <person name="Boukhgalter B."/>
            <person name="Bourzgui I."/>
            <person name="Brown A."/>
            <person name="Cahill P."/>
            <person name="Channer S."/>
            <person name="Cheshatsang Y."/>
            <person name="Chuda L."/>
            <person name="Citroen M."/>
            <person name="Collymore A."/>
            <person name="Cooke P."/>
            <person name="Costello M."/>
            <person name="D'Aco K."/>
            <person name="Daza R."/>
            <person name="De Haan G."/>
            <person name="DeGray S."/>
            <person name="DeMaso C."/>
            <person name="Dhargay N."/>
            <person name="Dooley K."/>
            <person name="Dooley E."/>
            <person name="Doricent M."/>
            <person name="Dorje P."/>
            <person name="Dorjee K."/>
            <person name="Dupes A."/>
            <person name="Elong R."/>
            <person name="Falk J."/>
            <person name="Farina A."/>
            <person name="Faro S."/>
            <person name="Ferguson D."/>
            <person name="Fisher S."/>
            <person name="Foley C.D."/>
            <person name="Franke A."/>
            <person name="Friedrich D."/>
            <person name="Gadbois L."/>
            <person name="Gearin G."/>
            <person name="Gearin C.R."/>
            <person name="Giannoukos G."/>
            <person name="Goode T."/>
            <person name="Graham J."/>
            <person name="Grandbois E."/>
            <person name="Grewal S."/>
            <person name="Gyaltsen K."/>
            <person name="Hafez N."/>
            <person name="Hagos B."/>
            <person name="Hall J."/>
            <person name="Henson C."/>
            <person name="Hollinger A."/>
            <person name="Honan T."/>
            <person name="Huard M.D."/>
            <person name="Hughes L."/>
            <person name="Hurhula B."/>
            <person name="Husby M.E."/>
            <person name="Kamat A."/>
            <person name="Kanga B."/>
            <person name="Kashin S."/>
            <person name="Khazanovich D."/>
            <person name="Kisner P."/>
            <person name="Lance K."/>
            <person name="Lara M."/>
            <person name="Lee W."/>
            <person name="Lennon N."/>
            <person name="Letendre F."/>
            <person name="LeVine R."/>
            <person name="Lipovsky A."/>
            <person name="Liu X."/>
            <person name="Liu J."/>
            <person name="Liu S."/>
            <person name="Lokyitsang T."/>
            <person name="Lokyitsang Y."/>
            <person name="Lubonja R."/>
            <person name="Lui A."/>
            <person name="MacDonald P."/>
            <person name="Magnisalis V."/>
            <person name="Maru K."/>
            <person name="Matthews C."/>
            <person name="McCusker W."/>
            <person name="McDonough S."/>
            <person name="Mehta T."/>
            <person name="Meldrim J."/>
            <person name="Meneus L."/>
            <person name="Mihai O."/>
            <person name="Mihalev A."/>
            <person name="Mihova T."/>
            <person name="Mittelman R."/>
            <person name="Mlenga V."/>
            <person name="Montmayeur A."/>
            <person name="Mulrain L."/>
            <person name="Navidi A."/>
            <person name="Naylor J."/>
            <person name="Negash T."/>
            <person name="Nguyen T."/>
            <person name="Nguyen N."/>
            <person name="Nicol R."/>
            <person name="Norbu C."/>
            <person name="Norbu N."/>
            <person name="Novod N."/>
            <person name="O'Neill B."/>
            <person name="Osman S."/>
            <person name="Markiewicz E."/>
            <person name="Oyono O.L."/>
            <person name="Patti C."/>
            <person name="Phunkhang P."/>
            <person name="Pierre F."/>
            <person name="Priest M."/>
            <person name="Raghuraman S."/>
            <person name="Rege F."/>
            <person name="Reyes R."/>
            <person name="Rise C."/>
            <person name="Rogov P."/>
            <person name="Ross K."/>
            <person name="Ryan E."/>
            <person name="Settipalli S."/>
            <person name="Shea T."/>
            <person name="Sherpa N."/>
            <person name="Shi L."/>
            <person name="Shih D."/>
            <person name="Sparrow T."/>
            <person name="Spaulding J."/>
            <person name="Stalker J."/>
            <person name="Stange-Thomann N."/>
            <person name="Stavropoulos S."/>
            <person name="Stone C."/>
            <person name="Strader C."/>
            <person name="Tesfaye S."/>
            <person name="Thomson T."/>
            <person name="Thoulutsang Y."/>
            <person name="Thoulutsang D."/>
            <person name="Topham K."/>
            <person name="Topping I."/>
            <person name="Tsamla T."/>
            <person name="Vassiliev H."/>
            <person name="Vo A."/>
            <person name="Wangchuk T."/>
            <person name="Wangdi T."/>
            <person name="Weiand M."/>
            <person name="Wilkinson J."/>
            <person name="Wilson A."/>
            <person name="Yadav S."/>
            <person name="Young G."/>
            <person name="Yu Q."/>
            <person name="Zembek L."/>
            <person name="Zhong D."/>
            <person name="Zimmer A."/>
            <person name="Zwirko Z."/>
            <person name="Jaffe D.B."/>
            <person name="Alvarez P."/>
            <person name="Brockman W."/>
            <person name="Butler J."/>
            <person name="Chin C."/>
            <person name="Gnerre S."/>
            <person name="MacCallum I."/>
            <person name="Graves J.A."/>
            <person name="Ponting C.P."/>
            <person name="Breen M."/>
            <person name="Samollow P.B."/>
            <person name="Lander E.S."/>
            <person name="Lindblad-Toh K."/>
        </authorList>
    </citation>
    <scope>NUCLEOTIDE SEQUENCE [LARGE SCALE GENOMIC DNA]</scope>
</reference>
<dbReference type="STRING" id="13616.ENSMODP00000048245"/>
<dbReference type="InterPro" id="IPR029264">
    <property type="entry name" value="ARF7EP_C"/>
</dbReference>
<reference evidence="3" key="2">
    <citation type="submission" date="2025-08" db="UniProtKB">
        <authorList>
            <consortium name="Ensembl"/>
        </authorList>
    </citation>
    <scope>IDENTIFICATION</scope>
</reference>
<keyword evidence="4" id="KW-1185">Reference proteome</keyword>
<feature type="region of interest" description="Disordered" evidence="1">
    <location>
        <begin position="113"/>
        <end position="302"/>
    </location>
</feature>
<dbReference type="Bgee" id="ENSMODG00000029170">
    <property type="expression patterns" value="Expressed in testis and 5 other cell types or tissues"/>
</dbReference>
<dbReference type="AlphaFoldDB" id="A0A5F8GL55"/>
<evidence type="ECO:0000256" key="1">
    <source>
        <dbReference type="SAM" id="MobiDB-lite"/>
    </source>
</evidence>
<dbReference type="Pfam" id="PF14949">
    <property type="entry name" value="ARF7EP_C"/>
    <property type="match status" value="1"/>
</dbReference>
<name>A0A5F8GL55_MONDO</name>
<organism evidence="3 4">
    <name type="scientific">Monodelphis domestica</name>
    <name type="common">Gray short-tailed opossum</name>
    <dbReference type="NCBI Taxonomy" id="13616"/>
    <lineage>
        <taxon>Eukaryota</taxon>
        <taxon>Metazoa</taxon>
        <taxon>Chordata</taxon>
        <taxon>Craniata</taxon>
        <taxon>Vertebrata</taxon>
        <taxon>Euteleostomi</taxon>
        <taxon>Mammalia</taxon>
        <taxon>Metatheria</taxon>
        <taxon>Didelphimorphia</taxon>
        <taxon>Didelphidae</taxon>
        <taxon>Monodelphis</taxon>
    </lineage>
</organism>
<dbReference type="PANTHER" id="PTHR46804:SF4">
    <property type="entry name" value="ARL14 EFFECTOR PROTEIN-LIKE"/>
    <property type="match status" value="1"/>
</dbReference>
<dbReference type="GeneTree" id="ENSGT00940000160347"/>
<dbReference type="Ensembl" id="ENSMODT00000072499.1">
    <property type="protein sequence ID" value="ENSMODP00000048245.1"/>
    <property type="gene ID" value="ENSMODG00000029170.2"/>
</dbReference>
<evidence type="ECO:0000313" key="3">
    <source>
        <dbReference type="Ensembl" id="ENSMODP00000048245.1"/>
    </source>
</evidence>
<accession>A0A5F8GL55</accession>
<dbReference type="Proteomes" id="UP000002280">
    <property type="component" value="Unplaced"/>
</dbReference>
<proteinExistence type="predicted"/>
<dbReference type="PANTHER" id="PTHR46804">
    <property type="entry name" value="ADP RIBOSYLATION FACTOR LIKE GTPASE 14 EFFECTOR PROTEIN LIKE"/>
    <property type="match status" value="1"/>
</dbReference>
<dbReference type="Gene3D" id="2.160.10.10">
    <property type="entry name" value="Hexapeptide repeat proteins"/>
    <property type="match status" value="1"/>
</dbReference>
<feature type="compositionally biased region" description="Polar residues" evidence="1">
    <location>
        <begin position="286"/>
        <end position="298"/>
    </location>
</feature>
<dbReference type="OMA" id="AKGEWAH"/>
<sequence length="407" mass="44406">MSQRPEVEIEAWEELHRRHRRMRVDEIAKGEWAHRARGMEDSPFFAGRPCRDGVQKTLPRVLEAARAAAFQGRKMLTRSQVAKDKKNEPVRKSARIMEKQKLLAMKQEVKEEHQVRVQAMKKGRVQKTSQEGEDMGSTPTSHGQAQASTSGQTGPRGKVGRPAKTGPHAKVGRPAKNGPRAKVGRPAKTGPCAKVGRPAKTGPRAKVGRPAKTGPRAKVGRPAKTGPRAKVGRPAKTGPRAKVGRPAKTGPRAKVGRPAKTGPRAKVGRPAKTGPCAKTGPDTMTGAFTQGGSSSFTDPSFMEPSCTSGYTDPIDHIQPGTSLVHVKLPRGKKGIRKYDHRGRLNLNAEDLCDCLERECMGCFYPCPKCKSTKCGPTCRRNRKWIYEAIANEEGEVVSTFPFPHAKF</sequence>
<protein>
    <submittedName>
        <fullName evidence="3">Collagen alpha-1(V) chain-like</fullName>
    </submittedName>
</protein>
<feature type="compositionally biased region" description="Polar residues" evidence="1">
    <location>
        <begin position="137"/>
        <end position="153"/>
    </location>
</feature>
<dbReference type="SUPFAM" id="SSF51161">
    <property type="entry name" value="Trimeric LpxA-like enzymes"/>
    <property type="match status" value="1"/>
</dbReference>
<evidence type="ECO:0000313" key="4">
    <source>
        <dbReference type="Proteomes" id="UP000002280"/>
    </source>
</evidence>
<reference evidence="3" key="3">
    <citation type="submission" date="2025-09" db="UniProtKB">
        <authorList>
            <consortium name="Ensembl"/>
        </authorList>
    </citation>
    <scope>IDENTIFICATION</scope>
</reference>
<dbReference type="InterPro" id="IPR053130">
    <property type="entry name" value="ARL14_effector"/>
</dbReference>
<feature type="domain" description="ARF7 effector protein C-terminal" evidence="2">
    <location>
        <begin position="332"/>
        <end position="391"/>
    </location>
</feature>
<evidence type="ECO:0000259" key="2">
    <source>
        <dbReference type="Pfam" id="PF14949"/>
    </source>
</evidence>